<sequence>MLAKEGLVFHESAAVSMMVCKPCLSSLCKDRIPQLTLANNLYRGCLPVEFQDLTWVEEKICVIYSITVHITRLFQSSDPAQPKVFHGNTCAHDMNVVSTVSVLPRTIADINGFISIVFIGPDKFDPKRLATLFWVCRNKIWSFLTWLTQHNDLFAGITLDQTVMDYHPEDGLLAGLCDGVV</sequence>
<dbReference type="InterPro" id="IPR046700">
    <property type="entry name" value="DUF6570"/>
</dbReference>
<name>A0A9P7EYX0_9AGAM</name>
<organism evidence="2 3">
    <name type="scientific">Suillus discolor</name>
    <dbReference type="NCBI Taxonomy" id="1912936"/>
    <lineage>
        <taxon>Eukaryota</taxon>
        <taxon>Fungi</taxon>
        <taxon>Dikarya</taxon>
        <taxon>Basidiomycota</taxon>
        <taxon>Agaricomycotina</taxon>
        <taxon>Agaricomycetes</taxon>
        <taxon>Agaricomycetidae</taxon>
        <taxon>Boletales</taxon>
        <taxon>Suillineae</taxon>
        <taxon>Suillaceae</taxon>
        <taxon>Suillus</taxon>
    </lineage>
</organism>
<dbReference type="Proteomes" id="UP000823399">
    <property type="component" value="Unassembled WGS sequence"/>
</dbReference>
<dbReference type="EMBL" id="JABBWM010000068">
    <property type="protein sequence ID" value="KAG2096711.1"/>
    <property type="molecule type" value="Genomic_DNA"/>
</dbReference>
<feature type="non-terminal residue" evidence="2">
    <location>
        <position position="181"/>
    </location>
</feature>
<proteinExistence type="predicted"/>
<evidence type="ECO:0000313" key="3">
    <source>
        <dbReference type="Proteomes" id="UP000823399"/>
    </source>
</evidence>
<dbReference type="OrthoDB" id="3257061at2759"/>
<evidence type="ECO:0000259" key="1">
    <source>
        <dbReference type="Pfam" id="PF20209"/>
    </source>
</evidence>
<keyword evidence="3" id="KW-1185">Reference proteome</keyword>
<evidence type="ECO:0000313" key="2">
    <source>
        <dbReference type="EMBL" id="KAG2096711.1"/>
    </source>
</evidence>
<dbReference type="AlphaFoldDB" id="A0A9P7EYX0"/>
<dbReference type="GeneID" id="64692341"/>
<gene>
    <name evidence="2" type="ORF">F5147DRAFT_531210</name>
</gene>
<dbReference type="RefSeq" id="XP_041288303.1">
    <property type="nucleotide sequence ID" value="XM_041430082.1"/>
</dbReference>
<accession>A0A9P7EYX0</accession>
<comment type="caution">
    <text evidence="2">The sequence shown here is derived from an EMBL/GenBank/DDBJ whole genome shotgun (WGS) entry which is preliminary data.</text>
</comment>
<dbReference type="Pfam" id="PF20209">
    <property type="entry name" value="DUF6570"/>
    <property type="match status" value="1"/>
</dbReference>
<feature type="domain" description="DUF6570" evidence="1">
    <location>
        <begin position="29"/>
        <end position="164"/>
    </location>
</feature>
<protein>
    <recommendedName>
        <fullName evidence="1">DUF6570 domain-containing protein</fullName>
    </recommendedName>
</protein>
<reference evidence="2" key="1">
    <citation type="journal article" date="2020" name="New Phytol.">
        <title>Comparative genomics reveals dynamic genome evolution in host specialist ectomycorrhizal fungi.</title>
        <authorList>
            <person name="Lofgren L.A."/>
            <person name="Nguyen N.H."/>
            <person name="Vilgalys R."/>
            <person name="Ruytinx J."/>
            <person name="Liao H.L."/>
            <person name="Branco S."/>
            <person name="Kuo A."/>
            <person name="LaButti K."/>
            <person name="Lipzen A."/>
            <person name="Andreopoulos W."/>
            <person name="Pangilinan J."/>
            <person name="Riley R."/>
            <person name="Hundley H."/>
            <person name="Na H."/>
            <person name="Barry K."/>
            <person name="Grigoriev I.V."/>
            <person name="Stajich J.E."/>
            <person name="Kennedy P.G."/>
        </authorList>
    </citation>
    <scope>NUCLEOTIDE SEQUENCE</scope>
    <source>
        <strain evidence="2">FC423</strain>
    </source>
</reference>